<dbReference type="AlphaFoldDB" id="A0A0M2UT33"/>
<reference evidence="1 2" key="1">
    <citation type="journal article" date="2013" name="BMC Microbiol.">
        <title>Identification of the type II cytochrome c maturation pathway in anammox bacteria by comparative genomics.</title>
        <authorList>
            <person name="Ferousi C."/>
            <person name="Speth D.R."/>
            <person name="Reimann J."/>
            <person name="Op den Camp H.J."/>
            <person name="Allen J.W."/>
            <person name="Keltjens J.T."/>
            <person name="Jetten M.S."/>
        </authorList>
    </citation>
    <scope>NUCLEOTIDE SEQUENCE [LARGE SCALE GENOMIC DNA]</scope>
    <source>
        <strain evidence="1">RU1</strain>
    </source>
</reference>
<keyword evidence="2" id="KW-1185">Reference proteome</keyword>
<protein>
    <submittedName>
        <fullName evidence="1">Uncharacterized protein</fullName>
    </submittedName>
</protein>
<proteinExistence type="predicted"/>
<gene>
    <name evidence="1" type="ORF">BROFUL_03190</name>
</gene>
<dbReference type="Proteomes" id="UP000034954">
    <property type="component" value="Unassembled WGS sequence"/>
</dbReference>
<comment type="caution">
    <text evidence="1">The sequence shown here is derived from an EMBL/GenBank/DDBJ whole genome shotgun (WGS) entry which is preliminary data.</text>
</comment>
<evidence type="ECO:0000313" key="2">
    <source>
        <dbReference type="Proteomes" id="UP000034954"/>
    </source>
</evidence>
<name>A0A0M2UT33_9BACT</name>
<accession>A0A0M2UT33</accession>
<dbReference type="EMBL" id="LAQJ01000292">
    <property type="protein sequence ID" value="KKO18141.1"/>
    <property type="molecule type" value="Genomic_DNA"/>
</dbReference>
<sequence length="54" mass="6365">MYIVNLSLASKDTTRSRVINDTFYNLFNDNSEFPYSTNISRSVKPNYYYILPFA</sequence>
<evidence type="ECO:0000313" key="1">
    <source>
        <dbReference type="EMBL" id="KKO18141.1"/>
    </source>
</evidence>
<organism evidence="1 2">
    <name type="scientific">Candidatus Brocadia fulgida</name>
    <dbReference type="NCBI Taxonomy" id="380242"/>
    <lineage>
        <taxon>Bacteria</taxon>
        <taxon>Pseudomonadati</taxon>
        <taxon>Planctomycetota</taxon>
        <taxon>Candidatus Brocadiia</taxon>
        <taxon>Candidatus Brocadiales</taxon>
        <taxon>Candidatus Brocadiaceae</taxon>
        <taxon>Candidatus Brocadia</taxon>
    </lineage>
</organism>